<dbReference type="PANTHER" id="PTHR46638">
    <property type="entry name" value="CORRINOID ADENOSYLTRANSFERASE"/>
    <property type="match status" value="1"/>
</dbReference>
<dbReference type="InterPro" id="IPR027417">
    <property type="entry name" value="P-loop_NTPase"/>
</dbReference>
<organism evidence="1">
    <name type="scientific">uncultured Eubacteriales bacterium</name>
    <dbReference type="NCBI Taxonomy" id="172733"/>
    <lineage>
        <taxon>Bacteria</taxon>
        <taxon>Bacillati</taxon>
        <taxon>Bacillota</taxon>
        <taxon>Clostridia</taxon>
        <taxon>Eubacteriales</taxon>
        <taxon>environmental samples</taxon>
    </lineage>
</organism>
<keyword evidence="1" id="KW-0808">Transferase</keyword>
<dbReference type="Gene3D" id="3.40.50.300">
    <property type="entry name" value="P-loop containing nucleotide triphosphate hydrolases"/>
    <property type="match status" value="1"/>
</dbReference>
<proteinExistence type="predicted"/>
<dbReference type="PANTHER" id="PTHR46638:SF1">
    <property type="entry name" value="CORRINOID ADENOSYLTRANSFERASE"/>
    <property type="match status" value="1"/>
</dbReference>
<dbReference type="Pfam" id="PF02572">
    <property type="entry name" value="CobA_CobO_BtuR"/>
    <property type="match status" value="1"/>
</dbReference>
<dbReference type="GO" id="GO:0009236">
    <property type="term" value="P:cobalamin biosynthetic process"/>
    <property type="evidence" value="ECO:0007669"/>
    <property type="project" value="InterPro"/>
</dbReference>
<dbReference type="GO" id="GO:0008817">
    <property type="term" value="F:corrinoid adenosyltransferase activity"/>
    <property type="evidence" value="ECO:0007669"/>
    <property type="project" value="InterPro"/>
</dbReference>
<dbReference type="SUPFAM" id="SSF52540">
    <property type="entry name" value="P-loop containing nucleoside triphosphate hydrolases"/>
    <property type="match status" value="1"/>
</dbReference>
<gene>
    <name evidence="1" type="ORF">KL86CLO1_10016</name>
</gene>
<evidence type="ECO:0000313" key="1">
    <source>
        <dbReference type="EMBL" id="SBV90672.1"/>
    </source>
</evidence>
<name>A0A212ITZ6_9FIRM</name>
<dbReference type="EMBL" id="FLUN01000001">
    <property type="protein sequence ID" value="SBV90672.1"/>
    <property type="molecule type" value="Genomic_DNA"/>
</dbReference>
<reference evidence="1" key="1">
    <citation type="submission" date="2016-04" db="EMBL/GenBank/DDBJ databases">
        <authorList>
            <person name="Evans L.H."/>
            <person name="Alamgir A."/>
            <person name="Owens N."/>
            <person name="Weber N.D."/>
            <person name="Virtaneva K."/>
            <person name="Barbian K."/>
            <person name="Babar A."/>
            <person name="Rosenke K."/>
        </authorList>
    </citation>
    <scope>NUCLEOTIDE SEQUENCE</scope>
    <source>
        <strain evidence="1">86</strain>
    </source>
</reference>
<protein>
    <submittedName>
        <fullName evidence="1">Putative cob(I)yrinic acid a,c-diamide adenosyltransferase</fullName>
    </submittedName>
</protein>
<accession>A0A212ITZ6</accession>
<dbReference type="AlphaFoldDB" id="A0A212ITZ6"/>
<dbReference type="GO" id="GO:0005524">
    <property type="term" value="F:ATP binding"/>
    <property type="evidence" value="ECO:0007669"/>
    <property type="project" value="InterPro"/>
</dbReference>
<sequence length="170" mass="18559">MIHIYCGDGKGKTTCAFGLALRAAGRGKGVVVAQFLKSEDSGERLALRAISDVELLPLPEKIKFTFAMDEAERAEATAHSLALLDGVARALEAGADLAVLDECCAAVSTGLLPRERVTALLDRWRSEREIVLTGRNPDPELTLRADYITEMKKLRHPYDKGLPARLGVEW</sequence>
<dbReference type="PIRSF" id="PIRSF015617">
    <property type="entry name" value="Adensltrnsf_CobA"/>
    <property type="match status" value="1"/>
</dbReference>
<dbReference type="InterPro" id="IPR003724">
    <property type="entry name" value="CblAdoTrfase_CobA"/>
</dbReference>